<sequence>MKVIDIKNLDISILPTKKVEEFRSFNIYPYFEKDFDFKKVENIDLNKYSFLKDEHFINIFFVNNKIVLEDKIDEFIEITYENFENSFNSLYKLNSYLDKEVTTLKIKKELEKPLNIINIFEGDNKFFTSSLNIEAKVNCDILETFHNEINKDSFISANRKYLVKKDIKANIAKVQTLNNAQIIVNYKTQVEENATLNLVNLEYKANLAVNIFDSKLEYENANFNFDGIIKNNENQKSANIMFVEHIAKSSISDVKIKHLLDGQAHALFDVASKVQNSALYSKAFQNSQTILLSDDARINANPRLEIFIDELEAAHGASCGALDEDQLYYLCSRGISKEKAKEMIIDSIELKVIKRIELKAIRRYIKNLKRLNHV</sequence>
<evidence type="ECO:0000313" key="3">
    <source>
        <dbReference type="EMBL" id="PHO17398.1"/>
    </source>
</evidence>
<feature type="domain" description="SUF system FeS cluster assembly SufBD core" evidence="1">
    <location>
        <begin position="132"/>
        <end position="346"/>
    </location>
</feature>
<protein>
    <submittedName>
        <fullName evidence="2">[Fe-S] cluster assembly scaffold SufBCD, SufD protein</fullName>
    </submittedName>
</protein>
<name>A0A2G1DFW0_9BACT</name>
<dbReference type="GO" id="GO:0016226">
    <property type="term" value="P:iron-sulfur cluster assembly"/>
    <property type="evidence" value="ECO:0007669"/>
    <property type="project" value="InterPro"/>
</dbReference>
<keyword evidence="4" id="KW-1185">Reference proteome</keyword>
<proteinExistence type="predicted"/>
<dbReference type="InterPro" id="IPR055346">
    <property type="entry name" value="Fe-S_cluster_assembly_SufBD"/>
</dbReference>
<gene>
    <name evidence="2" type="primary">sufD</name>
    <name evidence="2" type="ORF">AMOL_0716</name>
    <name evidence="3" type="ORF">CPU12_10765</name>
</gene>
<dbReference type="AlphaFoldDB" id="A0A2G1DFW0"/>
<dbReference type="PANTHER" id="PTHR43575">
    <property type="entry name" value="PROTEIN ABCI7, CHLOROPLASTIC"/>
    <property type="match status" value="1"/>
</dbReference>
<organism evidence="3 4">
    <name type="scientific">Malaciobacter molluscorum LMG 25693</name>
    <dbReference type="NCBI Taxonomy" id="870501"/>
    <lineage>
        <taxon>Bacteria</taxon>
        <taxon>Pseudomonadati</taxon>
        <taxon>Campylobacterota</taxon>
        <taxon>Epsilonproteobacteria</taxon>
        <taxon>Campylobacterales</taxon>
        <taxon>Arcobacteraceae</taxon>
        <taxon>Malaciobacter</taxon>
    </lineage>
</organism>
<dbReference type="PANTHER" id="PTHR43575:SF1">
    <property type="entry name" value="PROTEIN ABCI7, CHLOROPLASTIC"/>
    <property type="match status" value="1"/>
</dbReference>
<evidence type="ECO:0000313" key="4">
    <source>
        <dbReference type="Proteomes" id="UP000221222"/>
    </source>
</evidence>
<dbReference type="Proteomes" id="UP000262712">
    <property type="component" value="Chromosome"/>
</dbReference>
<evidence type="ECO:0000313" key="5">
    <source>
        <dbReference type="Proteomes" id="UP000262712"/>
    </source>
</evidence>
<reference evidence="2 5" key="2">
    <citation type="submission" date="2018-08" db="EMBL/GenBank/DDBJ databases">
        <title>Complete genome of the Arcobacter molluscorum type strain LMG 25693.</title>
        <authorList>
            <person name="Miller W.G."/>
            <person name="Yee E."/>
            <person name="Bono J.L."/>
        </authorList>
    </citation>
    <scope>NUCLEOTIDE SEQUENCE [LARGE SCALE GENOMIC DNA]</scope>
    <source>
        <strain evidence="2 5">CECT 7696</strain>
    </source>
</reference>
<dbReference type="InterPro" id="IPR037284">
    <property type="entry name" value="SUF_FeS_clus_asmbl_SufBD_sf"/>
</dbReference>
<accession>A0A2G1DFW0</accession>
<dbReference type="EMBL" id="NXFY01000018">
    <property type="protein sequence ID" value="PHO17398.1"/>
    <property type="molecule type" value="Genomic_DNA"/>
</dbReference>
<dbReference type="Proteomes" id="UP000221222">
    <property type="component" value="Unassembled WGS sequence"/>
</dbReference>
<dbReference type="EMBL" id="CP032098">
    <property type="protein sequence ID" value="AXX91714.1"/>
    <property type="molecule type" value="Genomic_DNA"/>
</dbReference>
<dbReference type="SUPFAM" id="SSF101960">
    <property type="entry name" value="Stabilizer of iron transporter SufD"/>
    <property type="match status" value="1"/>
</dbReference>
<dbReference type="Pfam" id="PF01458">
    <property type="entry name" value="SUFBD_core"/>
    <property type="match status" value="1"/>
</dbReference>
<dbReference type="RefSeq" id="WP_099343125.1">
    <property type="nucleotide sequence ID" value="NZ_CP032098.1"/>
</dbReference>
<dbReference type="KEGG" id="amol:AMOL_0716"/>
<evidence type="ECO:0000313" key="2">
    <source>
        <dbReference type="EMBL" id="AXX91714.1"/>
    </source>
</evidence>
<evidence type="ECO:0000259" key="1">
    <source>
        <dbReference type="Pfam" id="PF01458"/>
    </source>
</evidence>
<dbReference type="InterPro" id="IPR000825">
    <property type="entry name" value="SUF_FeS_clus_asmbl_SufBD_core"/>
</dbReference>
<reference evidence="3 4" key="1">
    <citation type="submission" date="2017-09" db="EMBL/GenBank/DDBJ databases">
        <title>Arcobacter canalis sp. nov., a new species isolated from a water canal contaminated with urban sewage.</title>
        <authorList>
            <person name="Perez-Cataluna A."/>
            <person name="Salas-Masso N."/>
            <person name="Figueras M.J."/>
        </authorList>
    </citation>
    <scope>NUCLEOTIDE SEQUENCE [LARGE SCALE GENOMIC DNA]</scope>
    <source>
        <strain evidence="3 4">F98-3</strain>
    </source>
</reference>